<dbReference type="InterPro" id="IPR016181">
    <property type="entry name" value="Acyl_CoA_acyltransferase"/>
</dbReference>
<dbReference type="CDD" id="cd04301">
    <property type="entry name" value="NAT_SF"/>
    <property type="match status" value="1"/>
</dbReference>
<gene>
    <name evidence="2" type="ORF">UFOPK2782_00964</name>
    <name evidence="3" type="ORF">UFOPK3828_00560</name>
</gene>
<proteinExistence type="predicted"/>
<dbReference type="GO" id="GO:0016747">
    <property type="term" value="F:acyltransferase activity, transferring groups other than amino-acyl groups"/>
    <property type="evidence" value="ECO:0007669"/>
    <property type="project" value="InterPro"/>
</dbReference>
<evidence type="ECO:0000313" key="3">
    <source>
        <dbReference type="EMBL" id="CAB4954254.1"/>
    </source>
</evidence>
<dbReference type="PANTHER" id="PTHR39173">
    <property type="entry name" value="ACETYLTRANSFERASE"/>
    <property type="match status" value="1"/>
</dbReference>
<name>A0A6J6T4H6_9ZZZZ</name>
<dbReference type="Gene3D" id="3.40.630.30">
    <property type="match status" value="1"/>
</dbReference>
<accession>A0A6J6T4H6</accession>
<dbReference type="EMBL" id="CAFBNP010000091">
    <property type="protein sequence ID" value="CAB4954254.1"/>
    <property type="molecule type" value="Genomic_DNA"/>
</dbReference>
<evidence type="ECO:0000259" key="1">
    <source>
        <dbReference type="PROSITE" id="PS51186"/>
    </source>
</evidence>
<evidence type="ECO:0000313" key="2">
    <source>
        <dbReference type="EMBL" id="CAB4741787.1"/>
    </source>
</evidence>
<dbReference type="PANTHER" id="PTHR39173:SF1">
    <property type="entry name" value="ACETYLTRANSFERASE"/>
    <property type="match status" value="1"/>
</dbReference>
<reference evidence="2" key="1">
    <citation type="submission" date="2020-05" db="EMBL/GenBank/DDBJ databases">
        <authorList>
            <person name="Chiriac C."/>
            <person name="Salcher M."/>
            <person name="Ghai R."/>
            <person name="Kavagutti S V."/>
        </authorList>
    </citation>
    <scope>NUCLEOTIDE SEQUENCE</scope>
</reference>
<protein>
    <submittedName>
        <fullName evidence="2">Unannotated protein</fullName>
    </submittedName>
</protein>
<dbReference type="InterPro" id="IPR000182">
    <property type="entry name" value="GNAT_dom"/>
</dbReference>
<dbReference type="SUPFAM" id="SSF55729">
    <property type="entry name" value="Acyl-CoA N-acyltransferases (Nat)"/>
    <property type="match status" value="1"/>
</dbReference>
<dbReference type="PROSITE" id="PS51186">
    <property type="entry name" value="GNAT"/>
    <property type="match status" value="1"/>
</dbReference>
<dbReference type="AlphaFoldDB" id="A0A6J6T4H6"/>
<feature type="domain" description="N-acetyltransferase" evidence="1">
    <location>
        <begin position="30"/>
        <end position="183"/>
    </location>
</feature>
<dbReference type="Pfam" id="PF13302">
    <property type="entry name" value="Acetyltransf_3"/>
    <property type="match status" value="1"/>
</dbReference>
<sequence length="183" mass="20682">MELIRLEERHLPEFLAAIKLVMKDQDLMHMDLDKLYAEAMADPATFIREQDDPQGLGADIEMPDGTFVKRLPSIVRHLWDGEICGRIGFRWSPGTNELPPTCLGHIGYWVLPHKRGKGYATKALGLMLEEARSQKLDYVELTTDPDNFASQAVIKANGGVFVEQKPIPPQHGTGDLTYWRIQL</sequence>
<dbReference type="EMBL" id="CAEZYS010000145">
    <property type="protein sequence ID" value="CAB4741787.1"/>
    <property type="molecule type" value="Genomic_DNA"/>
</dbReference>
<organism evidence="2">
    <name type="scientific">freshwater metagenome</name>
    <dbReference type="NCBI Taxonomy" id="449393"/>
    <lineage>
        <taxon>unclassified sequences</taxon>
        <taxon>metagenomes</taxon>
        <taxon>ecological metagenomes</taxon>
    </lineage>
</organism>